<evidence type="ECO:0000313" key="1">
    <source>
        <dbReference type="EMBL" id="GEO15998.1"/>
    </source>
</evidence>
<accession>A0A512BVK3</accession>
<gene>
    <name evidence="1" type="ORF">MAE02_36940</name>
</gene>
<proteinExistence type="predicted"/>
<sequence length="126" mass="14104">MRIGFPIAICAALLSWKAEAQVNIRPEALEYYNECVNSAVQNNRVVQRRSSIVYSCRGDFARRYFNYLVNRGSPVQEVTQRNGRFIIRWLSGTQGDQSHCSHKIENADGTAASDFGCSIYAPAPPS</sequence>
<dbReference type="EMBL" id="BJYU01000052">
    <property type="protein sequence ID" value="GEO15998.1"/>
    <property type="molecule type" value="Genomic_DNA"/>
</dbReference>
<protein>
    <submittedName>
        <fullName evidence="1">Uncharacterized protein</fullName>
    </submittedName>
</protein>
<dbReference type="Proteomes" id="UP000321085">
    <property type="component" value="Unassembled WGS sequence"/>
</dbReference>
<name>A0A512BVK3_9HYPH</name>
<organism evidence="1 2">
    <name type="scientific">Microvirga aerophila</name>
    <dbReference type="NCBI Taxonomy" id="670291"/>
    <lineage>
        <taxon>Bacteria</taxon>
        <taxon>Pseudomonadati</taxon>
        <taxon>Pseudomonadota</taxon>
        <taxon>Alphaproteobacteria</taxon>
        <taxon>Hyphomicrobiales</taxon>
        <taxon>Methylobacteriaceae</taxon>
        <taxon>Microvirga</taxon>
    </lineage>
</organism>
<reference evidence="1 2" key="1">
    <citation type="submission" date="2019-07" db="EMBL/GenBank/DDBJ databases">
        <title>Whole genome shotgun sequence of Microvirga aerophila NBRC 106136.</title>
        <authorList>
            <person name="Hosoyama A."/>
            <person name="Uohara A."/>
            <person name="Ohji S."/>
            <person name="Ichikawa N."/>
        </authorList>
    </citation>
    <scope>NUCLEOTIDE SEQUENCE [LARGE SCALE GENOMIC DNA]</scope>
    <source>
        <strain evidence="1 2">NBRC 106136</strain>
    </source>
</reference>
<comment type="caution">
    <text evidence="1">The sequence shown here is derived from an EMBL/GenBank/DDBJ whole genome shotgun (WGS) entry which is preliminary data.</text>
</comment>
<keyword evidence="2" id="KW-1185">Reference proteome</keyword>
<dbReference type="AlphaFoldDB" id="A0A512BVK3"/>
<evidence type="ECO:0000313" key="2">
    <source>
        <dbReference type="Proteomes" id="UP000321085"/>
    </source>
</evidence>